<name>A0A643EUL1_9HYPH</name>
<organism evidence="1">
    <name type="scientific">Brucella pituitosa</name>
    <dbReference type="NCBI Taxonomy" id="571256"/>
    <lineage>
        <taxon>Bacteria</taxon>
        <taxon>Pseudomonadati</taxon>
        <taxon>Pseudomonadota</taxon>
        <taxon>Alphaproteobacteria</taxon>
        <taxon>Hyphomicrobiales</taxon>
        <taxon>Brucellaceae</taxon>
        <taxon>Brucella/Ochrobactrum group</taxon>
        <taxon>Brucella</taxon>
    </lineage>
</organism>
<dbReference type="AlphaFoldDB" id="A0A643EUL1"/>
<dbReference type="EMBL" id="VZPE01000010">
    <property type="protein sequence ID" value="KAB0567660.1"/>
    <property type="molecule type" value="Genomic_DNA"/>
</dbReference>
<accession>A0A643EUL1</accession>
<dbReference type="SUPFAM" id="SSF81301">
    <property type="entry name" value="Nucleotidyltransferase"/>
    <property type="match status" value="1"/>
</dbReference>
<gene>
    <name evidence="1" type="ORF">F7Q93_19820</name>
</gene>
<evidence type="ECO:0000313" key="1">
    <source>
        <dbReference type="EMBL" id="KAB0567660.1"/>
    </source>
</evidence>
<dbReference type="PANTHER" id="PTHR34822:SF1">
    <property type="entry name" value="GRPB FAMILY PROTEIN"/>
    <property type="match status" value="1"/>
</dbReference>
<dbReference type="Gene3D" id="3.30.460.10">
    <property type="entry name" value="Beta Polymerase, domain 2"/>
    <property type="match status" value="1"/>
</dbReference>
<dbReference type="InterPro" id="IPR043519">
    <property type="entry name" value="NT_sf"/>
</dbReference>
<protein>
    <submittedName>
        <fullName evidence="1">GrpB family protein</fullName>
    </submittedName>
</protein>
<sequence>MHKIAAIERDPPPRPFATSLQSKRRRCRFAKIDVRVSMDEGYFAPRNGQTRRLSCECYILKLGHVYETPYSPSVARPKLGRFIRSGAACDEKRRSRWFRAIHHVGSTSIPGIVAKSIIDILVALKRDEDGLVCAEAMRGLGYEYRGDGGIPGRHYYRKGDPHTHHVHMWVESNPEFGRHLRFRDYLSSHPKEAQAYETLKRELAERFVWDTFSYATAKNEFCQRIDRLARCQG</sequence>
<proteinExistence type="predicted"/>
<dbReference type="Pfam" id="PF04229">
    <property type="entry name" value="GrpB"/>
    <property type="match status" value="1"/>
</dbReference>
<comment type="caution">
    <text evidence="1">The sequence shown here is derived from an EMBL/GenBank/DDBJ whole genome shotgun (WGS) entry which is preliminary data.</text>
</comment>
<reference evidence="1" key="1">
    <citation type="submission" date="2019-09" db="EMBL/GenBank/DDBJ databases">
        <title>Draft genome sequences of 48 bacterial type strains from the CCUG.</title>
        <authorList>
            <person name="Tunovic T."/>
            <person name="Pineiro-Iglesias B."/>
            <person name="Unosson C."/>
            <person name="Inganas E."/>
            <person name="Ohlen M."/>
            <person name="Cardew S."/>
            <person name="Jensie-Markopoulos S."/>
            <person name="Salva-Serra F."/>
            <person name="Jaen-Luchoro D."/>
            <person name="Karlsson R."/>
            <person name="Svensson-Stadler L."/>
            <person name="Chun J."/>
            <person name="Moore E."/>
        </authorList>
    </citation>
    <scope>NUCLEOTIDE SEQUENCE</scope>
    <source>
        <strain evidence="1">CCUG 50899</strain>
    </source>
</reference>
<dbReference type="PANTHER" id="PTHR34822">
    <property type="entry name" value="GRPB DOMAIN PROTEIN (AFU_ORTHOLOGUE AFUA_1G01530)"/>
    <property type="match status" value="1"/>
</dbReference>
<dbReference type="InterPro" id="IPR007344">
    <property type="entry name" value="GrpB/CoaE"/>
</dbReference>
<dbReference type="RefSeq" id="WP_128094695.1">
    <property type="nucleotide sequence ID" value="NZ_VZPE01000010.1"/>
</dbReference>